<reference evidence="2 3" key="1">
    <citation type="submission" date="2018-06" db="EMBL/GenBank/DDBJ databases">
        <title>Streptomyces reniochalinae sp. nov. and Streptomyces diacarnus sp. nov. from marine sponges.</title>
        <authorList>
            <person name="Li L."/>
        </authorList>
    </citation>
    <scope>NUCLEOTIDE SEQUENCE [LARGE SCALE GENOMIC DNA]</scope>
    <source>
        <strain evidence="2 3">LHW51701</strain>
    </source>
</reference>
<organism evidence="2 3">
    <name type="scientific">Streptomyces diacarni</name>
    <dbReference type="NCBI Taxonomy" id="2800381"/>
    <lineage>
        <taxon>Bacteria</taxon>
        <taxon>Bacillati</taxon>
        <taxon>Actinomycetota</taxon>
        <taxon>Actinomycetes</taxon>
        <taxon>Kitasatosporales</taxon>
        <taxon>Streptomycetaceae</taxon>
        <taxon>Streptomyces</taxon>
    </lineage>
</organism>
<dbReference type="AlphaFoldDB" id="A0A367ES31"/>
<evidence type="ECO:0000313" key="2">
    <source>
        <dbReference type="EMBL" id="RCG20773.1"/>
    </source>
</evidence>
<keyword evidence="1" id="KW-0175">Coiled coil</keyword>
<dbReference type="EMBL" id="QOIN01000047">
    <property type="protein sequence ID" value="RCG20773.1"/>
    <property type="molecule type" value="Genomic_DNA"/>
</dbReference>
<dbReference type="Proteomes" id="UP000252914">
    <property type="component" value="Unassembled WGS sequence"/>
</dbReference>
<sequence>MIRIVTAKRLEKMAAEREWLREKLAAVQEAHRHAGDREFAAARERGREHAAAQREIGALRWELNVAESAANRLRAEVAELVEEVAAADTALGGAR</sequence>
<dbReference type="RefSeq" id="WP_114023521.1">
    <property type="nucleotide sequence ID" value="NZ_QOIN01000047.1"/>
</dbReference>
<name>A0A367ES31_9ACTN</name>
<gene>
    <name evidence="2" type="ORF">DTL70_21095</name>
</gene>
<comment type="caution">
    <text evidence="2">The sequence shown here is derived from an EMBL/GenBank/DDBJ whole genome shotgun (WGS) entry which is preliminary data.</text>
</comment>
<proteinExistence type="predicted"/>
<accession>A0A367ES31</accession>
<protein>
    <submittedName>
        <fullName evidence="2">Uncharacterized protein</fullName>
    </submittedName>
</protein>
<keyword evidence="3" id="KW-1185">Reference proteome</keyword>
<evidence type="ECO:0000256" key="1">
    <source>
        <dbReference type="SAM" id="Coils"/>
    </source>
</evidence>
<evidence type="ECO:0000313" key="3">
    <source>
        <dbReference type="Proteomes" id="UP000252914"/>
    </source>
</evidence>
<feature type="coiled-coil region" evidence="1">
    <location>
        <begin position="63"/>
        <end position="90"/>
    </location>
</feature>